<evidence type="ECO:0000256" key="3">
    <source>
        <dbReference type="ARBA" id="ARBA00037932"/>
    </source>
</evidence>
<protein>
    <recommendedName>
        <fullName evidence="5">ETFB lysine methyltransferase</fullName>
    </recommendedName>
    <alternativeName>
        <fullName evidence="4">Protein N-lysine methyltransferase METTL20</fullName>
    </alternativeName>
</protein>
<dbReference type="Pfam" id="PF06325">
    <property type="entry name" value="PrmA"/>
    <property type="match status" value="1"/>
</dbReference>
<comment type="caution">
    <text evidence="6">The sequence shown here is derived from an EMBL/GenBank/DDBJ whole genome shotgun (WGS) entry which is preliminary data.</text>
</comment>
<dbReference type="InterPro" id="IPR050078">
    <property type="entry name" value="Ribosomal_L11_MeTrfase_PrmA"/>
</dbReference>
<organism evidence="6 7">
    <name type="scientific">Diacronema lutheri</name>
    <name type="common">Unicellular marine alga</name>
    <name type="synonym">Monochrysis lutheri</name>
    <dbReference type="NCBI Taxonomy" id="2081491"/>
    <lineage>
        <taxon>Eukaryota</taxon>
        <taxon>Haptista</taxon>
        <taxon>Haptophyta</taxon>
        <taxon>Pavlovophyceae</taxon>
        <taxon>Pavlovales</taxon>
        <taxon>Pavlovaceae</taxon>
        <taxon>Diacronema</taxon>
    </lineage>
</organism>
<sequence length="209" mass="21467">MAAALLAAFTFASSFAPLEVGRLRVAPARVAAPPLVPGCTQVLLDADEFTFLATTRGDLHASTSMLLSWLEELRPSAPAGRCLDYGCGSGVLGIVALRLGVVDYAVLTDVSEGAVACARGNAELNGVGTRCECVANLPSISRPVPSAHVCVANMLAGPLCSVALDIAGRALPNCQLALSGFRRAELPAISAARRDSAVMLDSLSDSAIM</sequence>
<comment type="similarity">
    <text evidence="3">Belongs to the methyltransferase superfamily. ETFBKMT family.</text>
</comment>
<dbReference type="PANTHER" id="PTHR43648">
    <property type="entry name" value="ELECTRON TRANSFER FLAVOPROTEIN BETA SUBUNIT LYSINE METHYLTRANSFERASE"/>
    <property type="match status" value="1"/>
</dbReference>
<dbReference type="Proteomes" id="UP000751190">
    <property type="component" value="Unassembled WGS sequence"/>
</dbReference>
<dbReference type="GO" id="GO:0016279">
    <property type="term" value="F:protein-lysine N-methyltransferase activity"/>
    <property type="evidence" value="ECO:0007669"/>
    <property type="project" value="TreeGrafter"/>
</dbReference>
<evidence type="ECO:0000256" key="2">
    <source>
        <dbReference type="ARBA" id="ARBA00022679"/>
    </source>
</evidence>
<proteinExistence type="inferred from homology"/>
<dbReference type="GO" id="GO:0032259">
    <property type="term" value="P:methylation"/>
    <property type="evidence" value="ECO:0007669"/>
    <property type="project" value="UniProtKB-KW"/>
</dbReference>
<dbReference type="EMBL" id="JAGTXO010000035">
    <property type="protein sequence ID" value="KAG8460142.1"/>
    <property type="molecule type" value="Genomic_DNA"/>
</dbReference>
<evidence type="ECO:0000256" key="4">
    <source>
        <dbReference type="ARBA" id="ARBA00041867"/>
    </source>
</evidence>
<dbReference type="Gene3D" id="3.40.50.150">
    <property type="entry name" value="Vaccinia Virus protein VP39"/>
    <property type="match status" value="1"/>
</dbReference>
<evidence type="ECO:0000313" key="6">
    <source>
        <dbReference type="EMBL" id="KAG8460142.1"/>
    </source>
</evidence>
<dbReference type="InterPro" id="IPR029063">
    <property type="entry name" value="SAM-dependent_MTases_sf"/>
</dbReference>
<name>A0A8J5XFW3_DIALT</name>
<dbReference type="PANTHER" id="PTHR43648:SF1">
    <property type="entry name" value="ELECTRON TRANSFER FLAVOPROTEIN BETA SUBUNIT LYSINE METHYLTRANSFERASE"/>
    <property type="match status" value="1"/>
</dbReference>
<reference evidence="6" key="1">
    <citation type="submission" date="2021-05" db="EMBL/GenBank/DDBJ databases">
        <title>The genome of the haptophyte Pavlova lutheri (Diacronema luteri, Pavlovales) - a model for lipid biosynthesis in eukaryotic algae.</title>
        <authorList>
            <person name="Hulatt C.J."/>
            <person name="Posewitz M.C."/>
        </authorList>
    </citation>
    <scope>NUCLEOTIDE SEQUENCE</scope>
    <source>
        <strain evidence="6">NIVA-4/92</strain>
    </source>
</reference>
<dbReference type="SUPFAM" id="SSF53335">
    <property type="entry name" value="S-adenosyl-L-methionine-dependent methyltransferases"/>
    <property type="match status" value="1"/>
</dbReference>
<accession>A0A8J5XFW3</accession>
<gene>
    <name evidence="6" type="ORF">KFE25_014287</name>
</gene>
<evidence type="ECO:0000256" key="1">
    <source>
        <dbReference type="ARBA" id="ARBA00022603"/>
    </source>
</evidence>
<keyword evidence="2" id="KW-0808">Transferase</keyword>
<dbReference type="AlphaFoldDB" id="A0A8J5XFW3"/>
<keyword evidence="7" id="KW-1185">Reference proteome</keyword>
<dbReference type="OrthoDB" id="194386at2759"/>
<keyword evidence="1" id="KW-0489">Methyltransferase</keyword>
<evidence type="ECO:0000256" key="5">
    <source>
        <dbReference type="ARBA" id="ARBA00042266"/>
    </source>
</evidence>
<evidence type="ECO:0000313" key="7">
    <source>
        <dbReference type="Proteomes" id="UP000751190"/>
    </source>
</evidence>